<dbReference type="InterPro" id="IPR013087">
    <property type="entry name" value="Znf_C2H2_type"/>
</dbReference>
<proteinExistence type="predicted"/>
<dbReference type="GO" id="GO:0003700">
    <property type="term" value="F:DNA-binding transcription factor activity"/>
    <property type="evidence" value="ECO:0007669"/>
    <property type="project" value="TreeGrafter"/>
</dbReference>
<dbReference type="PANTHER" id="PTHR46380">
    <property type="entry name" value="CYCLIN-D-BINDING MYB-LIKE TRANSCRIPTION FACTOR 1"/>
    <property type="match status" value="1"/>
</dbReference>
<feature type="compositionally biased region" description="Basic and acidic residues" evidence="5">
    <location>
        <begin position="52"/>
        <end position="66"/>
    </location>
</feature>
<feature type="compositionally biased region" description="Basic and acidic residues" evidence="5">
    <location>
        <begin position="1026"/>
        <end position="1046"/>
    </location>
</feature>
<organism evidence="9 10">
    <name type="scientific">Cladophialophora psammophila CBS 110553</name>
    <dbReference type="NCBI Taxonomy" id="1182543"/>
    <lineage>
        <taxon>Eukaryota</taxon>
        <taxon>Fungi</taxon>
        <taxon>Dikarya</taxon>
        <taxon>Ascomycota</taxon>
        <taxon>Pezizomycotina</taxon>
        <taxon>Eurotiomycetes</taxon>
        <taxon>Chaetothyriomycetidae</taxon>
        <taxon>Chaetothyriales</taxon>
        <taxon>Herpotrichiellaceae</taxon>
        <taxon>Cladophialophora</taxon>
    </lineage>
</organism>
<keyword evidence="2" id="KW-0238">DNA-binding</keyword>
<dbReference type="PROSITE" id="PS00028">
    <property type="entry name" value="ZINC_FINGER_C2H2_1"/>
    <property type="match status" value="2"/>
</dbReference>
<dbReference type="InterPro" id="IPR017930">
    <property type="entry name" value="Myb_dom"/>
</dbReference>
<dbReference type="PROSITE" id="PS50157">
    <property type="entry name" value="ZINC_FINGER_C2H2_2"/>
    <property type="match status" value="2"/>
</dbReference>
<feature type="compositionally biased region" description="Low complexity" evidence="5">
    <location>
        <begin position="341"/>
        <end position="351"/>
    </location>
</feature>
<keyword evidence="3" id="KW-0539">Nucleus</keyword>
<evidence type="ECO:0000256" key="5">
    <source>
        <dbReference type="SAM" id="MobiDB-lite"/>
    </source>
</evidence>
<feature type="compositionally biased region" description="Polar residues" evidence="5">
    <location>
        <begin position="1308"/>
        <end position="1317"/>
    </location>
</feature>
<feature type="region of interest" description="Disordered" evidence="5">
    <location>
        <begin position="315"/>
        <end position="499"/>
    </location>
</feature>
<dbReference type="EMBL" id="AMGX01000004">
    <property type="protein sequence ID" value="EXJ73536.1"/>
    <property type="molecule type" value="Genomic_DNA"/>
</dbReference>
<dbReference type="Gene3D" id="3.30.160.60">
    <property type="entry name" value="Classic Zinc Finger"/>
    <property type="match status" value="2"/>
</dbReference>
<evidence type="ECO:0000256" key="1">
    <source>
        <dbReference type="ARBA" id="ARBA00004123"/>
    </source>
</evidence>
<dbReference type="SMART" id="SM00355">
    <property type="entry name" value="ZnF_C2H2"/>
    <property type="match status" value="4"/>
</dbReference>
<feature type="domain" description="C2H2-type" evidence="7">
    <location>
        <begin position="710"/>
        <end position="737"/>
    </location>
</feature>
<evidence type="ECO:0000313" key="10">
    <source>
        <dbReference type="Proteomes" id="UP000019471"/>
    </source>
</evidence>
<dbReference type="GeneID" id="19188026"/>
<evidence type="ECO:0000313" key="9">
    <source>
        <dbReference type="EMBL" id="EXJ73536.1"/>
    </source>
</evidence>
<dbReference type="GO" id="GO:0008270">
    <property type="term" value="F:zinc ion binding"/>
    <property type="evidence" value="ECO:0007669"/>
    <property type="project" value="UniProtKB-KW"/>
</dbReference>
<name>W9X9C6_9EURO</name>
<feature type="compositionally biased region" description="Acidic residues" evidence="5">
    <location>
        <begin position="1248"/>
        <end position="1302"/>
    </location>
</feature>
<feature type="compositionally biased region" description="Polar residues" evidence="5">
    <location>
        <begin position="131"/>
        <end position="142"/>
    </location>
</feature>
<feature type="compositionally biased region" description="Basic and acidic residues" evidence="5">
    <location>
        <begin position="1336"/>
        <end position="1347"/>
    </location>
</feature>
<feature type="compositionally biased region" description="Acidic residues" evidence="5">
    <location>
        <begin position="1192"/>
        <end position="1203"/>
    </location>
</feature>
<gene>
    <name evidence="9" type="ORF">A1O5_03297</name>
</gene>
<feature type="region of interest" description="Disordered" evidence="5">
    <location>
        <begin position="519"/>
        <end position="544"/>
    </location>
</feature>
<dbReference type="Gene3D" id="1.10.10.60">
    <property type="entry name" value="Homeodomain-like"/>
    <property type="match status" value="2"/>
</dbReference>
<evidence type="ECO:0000259" key="6">
    <source>
        <dbReference type="PROSITE" id="PS50090"/>
    </source>
</evidence>
<dbReference type="SMART" id="SM00717">
    <property type="entry name" value="SANT"/>
    <property type="match status" value="2"/>
</dbReference>
<feature type="region of interest" description="Disordered" evidence="5">
    <location>
        <begin position="652"/>
        <end position="695"/>
    </location>
</feature>
<protein>
    <submittedName>
        <fullName evidence="9">Uncharacterized protein</fullName>
    </submittedName>
</protein>
<dbReference type="STRING" id="1182543.W9X9C6"/>
<feature type="compositionally biased region" description="Basic and acidic residues" evidence="5">
    <location>
        <begin position="1054"/>
        <end position="1088"/>
    </location>
</feature>
<dbReference type="SUPFAM" id="SSF46689">
    <property type="entry name" value="Homeodomain-like"/>
    <property type="match status" value="2"/>
</dbReference>
<dbReference type="HOGENOM" id="CLU_006881_0_0_1"/>
<feature type="domain" description="C2H2-type" evidence="7">
    <location>
        <begin position="285"/>
        <end position="312"/>
    </location>
</feature>
<keyword evidence="4" id="KW-0863">Zinc-finger</keyword>
<dbReference type="OrthoDB" id="39591at2759"/>
<evidence type="ECO:0000256" key="2">
    <source>
        <dbReference type="ARBA" id="ARBA00023125"/>
    </source>
</evidence>
<sequence>MSPGLPHFTPQQNLMTVSEILLTYTVVAFQAERLIAHSEEFDISQIPDDRDETSGPKSDAEPDRDQAPAPDESADMRQRSGRRYASQPAVVKQKTNAPRRESKKRNRRRRRSSNYTSNDAASEVSKRKSPPFNQYTNTSSNYRPLKDTEPETYHIYATSDTSDAEGAEGPVRNGGISPFSAVDGASRKNTAPVSGVGVERLQDDNLVLEQAEAPHEDPAPEIPVATETKSTNGGTCSPVASQLRQPENNDEDRFLCPFADVHKCKLTFATRKSAMRHSNVHTTSFVCVVCKKQMSRNDTLVKHMKLHSALQIASAEASSTPIEDAQPEEPEQLQPPQPNVGAHAEGKAGAPPGEPPEEYSIEITTPGEESEPQEHGHHTEVETRSEGQEGPKAEMSEATPDVDLAEEVSDQQSISPSSLFDEAAGIIVKETPMPNADLKRKRSSEDSTGPPRPRLERARKRRKGSPSSPPTSDPPDEMTMPDSTNMLIPTDVLHSRQMTHKIVPRLQKRQASMDGWAQKYIPGSGLRHPTLNPEAPPASRPAAQQIEVVISRSSQAGPSSIKPKKKKKKIALAHRVMGTDHEGSEANAFEGLGQKKRRKATYATPKGKKRAEAGVDYSTPTKDPTNGEVDLFDAVGDIEPVDIATSIAKRTFPARRGQKRGDGQEDDDSDFDAGQNTESEDEVTGAEPANKATKVTKALKIKGSGNGDSFECGRCHRRFANRGSLNNHLRKPSAHVGLLRCQRCSEEFWASTALAEHEKDTGHGKGNGSQGRIGPFSQTEVDKLNRWRDQFCEKHNISRVQFNDMMTDTMVREKGSSWIWPFIGRTAFLKEYVDVLPNRNKRSLLRYRERNFQNVEGSKNWTAEDDKELIRLHKELGPKWAEIARRLTRTVDAVSQRWGHKLRYGEVDTGEWSRAEDDRFRKILEELQHDSEENKLQDYRIPWNKVSEKMGTRSAQQCSNHYRARHAKKARGTWIKMDNLERTSASSKVLPPSKMELRLSGQKLRTGYSKKGLSEEYVLDEDEGSDEGRDRGQRDRNATENDKSAEDIPDEDHDDGKGEGQRDRKATENDKSAEHSPNEDTGTDHESDSEADVEVESQSRSSAQGAYEADSVAHTRIPDIAKTPGKTLRSSQLFEQTQANTSALKPSQTSSRKARLQESQERPSPNIPIQQRRLESKSPLQEIPVLENGELSLEEVEEEDEENESKSGVSDAEESKDSDAAQQTDEEQETTLEDATDEGEDGPAGQLVDDEATETEYNDDDDDHGTVDTGEDLDEDDEGDTDDNADEGALGEDGEDEDEDEVVSGGNTSSFMDSINESAKRSRIRSSQRRLVTGPRHRDPKERKLDDLDQDGSDEE</sequence>
<comment type="subcellular location">
    <subcellularLocation>
        <location evidence="1">Nucleus</location>
    </subcellularLocation>
</comment>
<evidence type="ECO:0000259" key="8">
    <source>
        <dbReference type="PROSITE" id="PS51294"/>
    </source>
</evidence>
<dbReference type="PROSITE" id="PS51294">
    <property type="entry name" value="HTH_MYB"/>
    <property type="match status" value="1"/>
</dbReference>
<dbReference type="CDD" id="cd00167">
    <property type="entry name" value="SANT"/>
    <property type="match status" value="2"/>
</dbReference>
<evidence type="ECO:0000256" key="3">
    <source>
        <dbReference type="ARBA" id="ARBA00023242"/>
    </source>
</evidence>
<dbReference type="GO" id="GO:0005634">
    <property type="term" value="C:nucleus"/>
    <property type="evidence" value="ECO:0007669"/>
    <property type="project" value="UniProtKB-SubCell"/>
</dbReference>
<feature type="domain" description="HTH myb-type" evidence="8">
    <location>
        <begin position="860"/>
        <end position="906"/>
    </location>
</feature>
<dbReference type="InterPro" id="IPR001005">
    <property type="entry name" value="SANT/Myb"/>
</dbReference>
<accession>W9X9C6</accession>
<dbReference type="eggNOG" id="KOG0051">
    <property type="taxonomic scope" value="Eukaryota"/>
</dbReference>
<feature type="region of interest" description="Disordered" evidence="5">
    <location>
        <begin position="588"/>
        <end position="628"/>
    </location>
</feature>
<feature type="region of interest" description="Disordered" evidence="5">
    <location>
        <begin position="215"/>
        <end position="245"/>
    </location>
</feature>
<feature type="compositionally biased region" description="Basic and acidic residues" evidence="5">
    <location>
        <begin position="372"/>
        <end position="395"/>
    </location>
</feature>
<dbReference type="Proteomes" id="UP000019471">
    <property type="component" value="Unassembled WGS sequence"/>
</dbReference>
<dbReference type="Pfam" id="PF13921">
    <property type="entry name" value="Myb_DNA-bind_6"/>
    <property type="match status" value="1"/>
</dbReference>
<dbReference type="InterPro" id="IPR051651">
    <property type="entry name" value="DMTF1_DNA-bind_reg"/>
</dbReference>
<feature type="domain" description="Myb-like" evidence="6">
    <location>
        <begin position="860"/>
        <end position="902"/>
    </location>
</feature>
<dbReference type="RefSeq" id="XP_007742099.1">
    <property type="nucleotide sequence ID" value="XM_007743909.1"/>
</dbReference>
<keyword evidence="4" id="KW-0479">Metal-binding</keyword>
<dbReference type="InterPro" id="IPR009057">
    <property type="entry name" value="Homeodomain-like_sf"/>
</dbReference>
<dbReference type="PANTHER" id="PTHR46380:SF2">
    <property type="entry name" value="CYCLIN-D-BINDING MYB-LIKE TRANSCRIPTION FACTOR 1"/>
    <property type="match status" value="1"/>
</dbReference>
<reference evidence="9 10" key="1">
    <citation type="submission" date="2013-03" db="EMBL/GenBank/DDBJ databases">
        <title>The Genome Sequence of Cladophialophora psammophila CBS 110553.</title>
        <authorList>
            <consortium name="The Broad Institute Genomics Platform"/>
            <person name="Cuomo C."/>
            <person name="de Hoog S."/>
            <person name="Gorbushina A."/>
            <person name="Walker B."/>
            <person name="Young S.K."/>
            <person name="Zeng Q."/>
            <person name="Gargeya S."/>
            <person name="Fitzgerald M."/>
            <person name="Haas B."/>
            <person name="Abouelleil A."/>
            <person name="Allen A.W."/>
            <person name="Alvarado L."/>
            <person name="Arachchi H.M."/>
            <person name="Berlin A.M."/>
            <person name="Chapman S.B."/>
            <person name="Gainer-Dewar J."/>
            <person name="Goldberg J."/>
            <person name="Griggs A."/>
            <person name="Gujja S."/>
            <person name="Hansen M."/>
            <person name="Howarth C."/>
            <person name="Imamovic A."/>
            <person name="Ireland A."/>
            <person name="Larimer J."/>
            <person name="McCowan C."/>
            <person name="Murphy C."/>
            <person name="Pearson M."/>
            <person name="Poon T.W."/>
            <person name="Priest M."/>
            <person name="Roberts A."/>
            <person name="Saif S."/>
            <person name="Shea T."/>
            <person name="Sisk P."/>
            <person name="Sykes S."/>
            <person name="Wortman J."/>
            <person name="Nusbaum C."/>
            <person name="Birren B."/>
        </authorList>
    </citation>
    <scope>NUCLEOTIDE SEQUENCE [LARGE SCALE GENOMIC DNA]</scope>
    <source>
        <strain evidence="9 10">CBS 110553</strain>
    </source>
</reference>
<feature type="region of interest" description="Disordered" evidence="5">
    <location>
        <begin position="40"/>
        <end position="197"/>
    </location>
</feature>
<evidence type="ECO:0000259" key="7">
    <source>
        <dbReference type="PROSITE" id="PS50157"/>
    </source>
</evidence>
<keyword evidence="4" id="KW-0862">Zinc</keyword>
<dbReference type="PROSITE" id="PS50090">
    <property type="entry name" value="MYB_LIKE"/>
    <property type="match status" value="2"/>
</dbReference>
<feature type="compositionally biased region" description="Basic residues" evidence="5">
    <location>
        <begin position="101"/>
        <end position="112"/>
    </location>
</feature>
<comment type="caution">
    <text evidence="9">The sequence shown here is derived from an EMBL/GenBank/DDBJ whole genome shotgun (WGS) entry which is preliminary data.</text>
</comment>
<dbReference type="GO" id="GO:0000976">
    <property type="term" value="F:transcription cis-regulatory region binding"/>
    <property type="evidence" value="ECO:0007669"/>
    <property type="project" value="TreeGrafter"/>
</dbReference>
<keyword evidence="10" id="KW-1185">Reference proteome</keyword>
<evidence type="ECO:0000256" key="4">
    <source>
        <dbReference type="PROSITE-ProRule" id="PRU00042"/>
    </source>
</evidence>
<feature type="compositionally biased region" description="Polar residues" evidence="5">
    <location>
        <begin position="1128"/>
        <end position="1151"/>
    </location>
</feature>
<feature type="compositionally biased region" description="Polar residues" evidence="5">
    <location>
        <begin position="227"/>
        <end position="245"/>
    </location>
</feature>
<feature type="domain" description="Myb-like" evidence="6">
    <location>
        <begin position="904"/>
        <end position="966"/>
    </location>
</feature>
<feature type="compositionally biased region" description="Acidic residues" evidence="5">
    <location>
        <begin position="1224"/>
        <end position="1241"/>
    </location>
</feature>
<feature type="region of interest" description="Disordered" evidence="5">
    <location>
        <begin position="1015"/>
        <end position="1356"/>
    </location>
</feature>